<feature type="transmembrane region" description="Helical" evidence="1">
    <location>
        <begin position="74"/>
        <end position="93"/>
    </location>
</feature>
<dbReference type="GeneID" id="25475061"/>
<keyword evidence="3" id="KW-1185">Reference proteome</keyword>
<sequence length="140" mass="14877">MTFFTCTLQLLLFAVSLLIPTLVAVRMLSAAGRDAAAAAAAMRLLEYFLLLCCLQQLLSSFPVSVLLRVLPASLLLLLKLAAAAALAAPALGLPSKALCFATAHYEEYLKGAAAAAEEKILKPLKANVQHALDLARQRTQ</sequence>
<dbReference type="EMBL" id="HG725515">
    <property type="protein sequence ID" value="CDJ68213.1"/>
    <property type="molecule type" value="Genomic_DNA"/>
</dbReference>
<reference evidence="2" key="2">
    <citation type="submission" date="2013-10" db="EMBL/GenBank/DDBJ databases">
        <authorList>
            <person name="Aslett M."/>
        </authorList>
    </citation>
    <scope>NUCLEOTIDE SEQUENCE [LARGE SCALE GENOMIC DNA]</scope>
    <source>
        <strain evidence="2">Houghton</strain>
    </source>
</reference>
<protein>
    <recommendedName>
        <fullName evidence="4">Transmembrane protein</fullName>
    </recommendedName>
</protein>
<evidence type="ECO:0000313" key="3">
    <source>
        <dbReference type="Proteomes" id="UP000030754"/>
    </source>
</evidence>
<dbReference type="OrthoDB" id="10527698at2759"/>
<keyword evidence="1" id="KW-0812">Transmembrane</keyword>
<feature type="transmembrane region" description="Helical" evidence="1">
    <location>
        <begin position="47"/>
        <end position="67"/>
    </location>
</feature>
<keyword evidence="1" id="KW-0472">Membrane</keyword>
<accession>U6MYU4</accession>
<reference evidence="2" key="1">
    <citation type="submission" date="2013-10" db="EMBL/GenBank/DDBJ databases">
        <title>Genomic analysis of the causative agents of coccidiosis in chickens.</title>
        <authorList>
            <person name="Reid A.J."/>
            <person name="Blake D."/>
            <person name="Billington K."/>
            <person name="Browne H."/>
            <person name="Dunn M."/>
            <person name="Hung S."/>
            <person name="Kawahara F."/>
            <person name="Miranda-Saavedra D."/>
            <person name="Mourier T."/>
            <person name="Nagra H."/>
            <person name="Otto T.D."/>
            <person name="Rawlings N."/>
            <person name="Sanchez A."/>
            <person name="Sanders M."/>
            <person name="Subramaniam C."/>
            <person name="Tay Y."/>
            <person name="Dear P."/>
            <person name="Doerig C."/>
            <person name="Gruber A."/>
            <person name="Parkinson J."/>
            <person name="Shirley M."/>
            <person name="Wan K.L."/>
            <person name="Berriman M."/>
            <person name="Tomley F."/>
            <person name="Pain A."/>
        </authorList>
    </citation>
    <scope>NUCLEOTIDE SEQUENCE [LARGE SCALE GENOMIC DNA]</scope>
    <source>
        <strain evidence="2">Houghton</strain>
    </source>
</reference>
<dbReference type="Proteomes" id="UP000030754">
    <property type="component" value="Unassembled WGS sequence"/>
</dbReference>
<dbReference type="AlphaFoldDB" id="U6MYU4"/>
<evidence type="ECO:0000313" key="2">
    <source>
        <dbReference type="EMBL" id="CDJ68213.1"/>
    </source>
</evidence>
<name>U6MYU4_9EIME</name>
<organism evidence="2 3">
    <name type="scientific">Eimeria necatrix</name>
    <dbReference type="NCBI Taxonomy" id="51315"/>
    <lineage>
        <taxon>Eukaryota</taxon>
        <taxon>Sar</taxon>
        <taxon>Alveolata</taxon>
        <taxon>Apicomplexa</taxon>
        <taxon>Conoidasida</taxon>
        <taxon>Coccidia</taxon>
        <taxon>Eucoccidiorida</taxon>
        <taxon>Eimeriorina</taxon>
        <taxon>Eimeriidae</taxon>
        <taxon>Eimeria</taxon>
    </lineage>
</organism>
<evidence type="ECO:0008006" key="4">
    <source>
        <dbReference type="Google" id="ProtNLM"/>
    </source>
</evidence>
<dbReference type="RefSeq" id="XP_013436680.1">
    <property type="nucleotide sequence ID" value="XM_013581226.1"/>
</dbReference>
<proteinExistence type="predicted"/>
<keyword evidence="1" id="KW-1133">Transmembrane helix</keyword>
<dbReference type="VEuPathDB" id="ToxoDB:ENH_00049120"/>
<evidence type="ECO:0000256" key="1">
    <source>
        <dbReference type="SAM" id="Phobius"/>
    </source>
</evidence>
<gene>
    <name evidence="2" type="ORF">ENH_00049120</name>
</gene>